<dbReference type="Pfam" id="PF14091">
    <property type="entry name" value="DUF4269"/>
    <property type="match status" value="1"/>
</dbReference>
<dbReference type="OrthoDB" id="6402248at2"/>
<organism evidence="1 2">
    <name type="scientific">Nesterenkonia salmonea</name>
    <dbReference type="NCBI Taxonomy" id="1804987"/>
    <lineage>
        <taxon>Bacteria</taxon>
        <taxon>Bacillati</taxon>
        <taxon>Actinomycetota</taxon>
        <taxon>Actinomycetes</taxon>
        <taxon>Micrococcales</taxon>
        <taxon>Micrococcaceae</taxon>
        <taxon>Nesterenkonia</taxon>
    </lineage>
</organism>
<protein>
    <submittedName>
        <fullName evidence="1">DUF4269 domain-containing protein</fullName>
    </submittedName>
</protein>
<dbReference type="Proteomes" id="UP000310458">
    <property type="component" value="Unassembled WGS sequence"/>
</dbReference>
<name>A0A5R9BIJ9_9MICC</name>
<evidence type="ECO:0000313" key="2">
    <source>
        <dbReference type="Proteomes" id="UP000310458"/>
    </source>
</evidence>
<proteinExistence type="predicted"/>
<evidence type="ECO:0000313" key="1">
    <source>
        <dbReference type="EMBL" id="TLQ00325.1"/>
    </source>
</evidence>
<dbReference type="InterPro" id="IPR025365">
    <property type="entry name" value="DUF4269"/>
</dbReference>
<keyword evidence="2" id="KW-1185">Reference proteome</keyword>
<dbReference type="EMBL" id="VAVZ01000003">
    <property type="protein sequence ID" value="TLQ00325.1"/>
    <property type="molecule type" value="Genomic_DNA"/>
</dbReference>
<accession>A0A5R9BIJ9</accession>
<comment type="caution">
    <text evidence="1">The sequence shown here is derived from an EMBL/GenBank/DDBJ whole genome shotgun (WGS) entry which is preliminary data.</text>
</comment>
<reference evidence="1 2" key="1">
    <citation type="submission" date="2019-05" db="EMBL/GenBank/DDBJ databases">
        <title>Nesterenkonia sp. GY074 isolated from the Southern Atlantic Ocean.</title>
        <authorList>
            <person name="Zhang G."/>
        </authorList>
    </citation>
    <scope>NUCLEOTIDE SEQUENCE [LARGE SCALE GENOMIC DNA]</scope>
    <source>
        <strain evidence="1 2">GY074</strain>
    </source>
</reference>
<gene>
    <name evidence="1" type="ORF">FEF26_01815</name>
</gene>
<dbReference type="AlphaFoldDB" id="A0A5R9BIJ9"/>
<sequence>MRSFNRLRPRTVCGPSPKNSLLRPREVDVIWEAEKKLRGTDYLRRGNRRQQEAAETLDSLSIDTLTGVKEWALAGTIPLDIDLPESDLDILISTTDPESVRDDLASRFAHMPAFAVWPHGKEPGAWCVAFQSESYPIELFIHTTAIREQRAYRHMVVEYVLLERLGSSFQSHIRSLKASGLKTEPAFAEALGLDGDPYLALLEVDL</sequence>